<dbReference type="AlphaFoldDB" id="A0A0G0QLQ2"/>
<evidence type="ECO:0000313" key="2">
    <source>
        <dbReference type="Proteomes" id="UP000034215"/>
    </source>
</evidence>
<protein>
    <submittedName>
        <fullName evidence="1">Uncharacterized protein</fullName>
    </submittedName>
</protein>
<organism evidence="1 2">
    <name type="scientific">Candidatus Woesebacteria bacterium GW2011_GWB1_40_12</name>
    <dbReference type="NCBI Taxonomy" id="1618576"/>
    <lineage>
        <taxon>Bacteria</taxon>
        <taxon>Candidatus Woeseibacteriota</taxon>
    </lineage>
</organism>
<accession>A0A0G0QLQ2</accession>
<gene>
    <name evidence="1" type="ORF">UT76_C0033G0003</name>
</gene>
<dbReference type="Proteomes" id="UP000034215">
    <property type="component" value="Unassembled WGS sequence"/>
</dbReference>
<reference evidence="1 2" key="1">
    <citation type="journal article" date="2015" name="Nature">
        <title>rRNA introns, odd ribosomes, and small enigmatic genomes across a large radiation of phyla.</title>
        <authorList>
            <person name="Brown C.T."/>
            <person name="Hug L.A."/>
            <person name="Thomas B.C."/>
            <person name="Sharon I."/>
            <person name="Castelle C.J."/>
            <person name="Singh A."/>
            <person name="Wilkins M.J."/>
            <person name="Williams K.H."/>
            <person name="Banfield J.F."/>
        </authorList>
    </citation>
    <scope>NUCLEOTIDE SEQUENCE [LARGE SCALE GENOMIC DNA]</scope>
</reference>
<proteinExistence type="predicted"/>
<comment type="caution">
    <text evidence="1">The sequence shown here is derived from an EMBL/GenBank/DDBJ whole genome shotgun (WGS) entry which is preliminary data.</text>
</comment>
<evidence type="ECO:0000313" key="1">
    <source>
        <dbReference type="EMBL" id="KKR41369.1"/>
    </source>
</evidence>
<dbReference type="EMBL" id="LBYA01000033">
    <property type="protein sequence ID" value="KKR41369.1"/>
    <property type="molecule type" value="Genomic_DNA"/>
</dbReference>
<name>A0A0G0QLQ2_9BACT</name>
<sequence>MNILGHNYIAKQVLNKYNSNIAAGCHLPDLVPFLKDSILTFDEIHENPELVYKYSVKNNEVGIDLALGLMTHSVKFGADKFNRDIDVWLLDNNEDLKQSIAEQICQASNINIDIAKGGRMHNYLWCGLDFFIVDNYPDFLPEMNLAYKNIDIDQTSKTLSEVFNKPQDLIRNDIEKHINLVIKSDIKDKQCFLKFWKDFISDLPDKDEIDLEKAMKTISFIEKRFYDRWEEIINKVEIDIKDRMKAFINN</sequence>